<dbReference type="Proteomes" id="UP000095192">
    <property type="component" value="Unassembled WGS sequence"/>
</dbReference>
<dbReference type="AlphaFoldDB" id="A0A1D3DAX1"/>
<accession>A0A1D3DAX1</accession>
<dbReference type="EMBL" id="JROU02000031">
    <property type="protein sequence ID" value="OEH80607.1"/>
    <property type="molecule type" value="Genomic_DNA"/>
</dbReference>
<evidence type="ECO:0000313" key="3">
    <source>
        <dbReference type="Proteomes" id="UP000095192"/>
    </source>
</evidence>
<feature type="compositionally biased region" description="Basic and acidic residues" evidence="1">
    <location>
        <begin position="23"/>
        <end position="44"/>
    </location>
</feature>
<feature type="compositionally biased region" description="Basic residues" evidence="1">
    <location>
        <begin position="1"/>
        <end position="10"/>
    </location>
</feature>
<keyword evidence="3" id="KW-1185">Reference proteome</keyword>
<organism evidence="2 3">
    <name type="scientific">Cyclospora cayetanensis</name>
    <dbReference type="NCBI Taxonomy" id="88456"/>
    <lineage>
        <taxon>Eukaryota</taxon>
        <taxon>Sar</taxon>
        <taxon>Alveolata</taxon>
        <taxon>Apicomplexa</taxon>
        <taxon>Conoidasida</taxon>
        <taxon>Coccidia</taxon>
        <taxon>Eucoccidiorida</taxon>
        <taxon>Eimeriorina</taxon>
        <taxon>Eimeriidae</taxon>
        <taxon>Cyclospora</taxon>
    </lineage>
</organism>
<evidence type="ECO:0000256" key="1">
    <source>
        <dbReference type="SAM" id="MobiDB-lite"/>
    </source>
</evidence>
<feature type="region of interest" description="Disordered" evidence="1">
    <location>
        <begin position="1"/>
        <end position="56"/>
    </location>
</feature>
<sequence>MRAKEKKKGKGGASARGDTFVAAEKEGVEAGNGGKEENQAEKRLHAPRKYQGEGQGTIHFLSRAKKGGRGACAATKRRATFSGCPHSAVSKCLPHGGTREGETVGDFLSLAAQGSRLKALLGACVSEE</sequence>
<proteinExistence type="predicted"/>
<gene>
    <name evidence="2" type="ORF">cyc_08818</name>
</gene>
<reference evidence="2 3" key="1">
    <citation type="journal article" date="2016" name="BMC Genomics">
        <title>Comparative genomics reveals Cyclospora cayetanensis possesses coccidia-like metabolism and invasion components but unique surface antigens.</title>
        <authorList>
            <person name="Liu S."/>
            <person name="Wang L."/>
            <person name="Zheng H."/>
            <person name="Xu Z."/>
            <person name="Roellig D.M."/>
            <person name="Li N."/>
            <person name="Frace M.A."/>
            <person name="Tang K."/>
            <person name="Arrowood M.J."/>
            <person name="Moss D.M."/>
            <person name="Zhang L."/>
            <person name="Feng Y."/>
            <person name="Xiao L."/>
        </authorList>
    </citation>
    <scope>NUCLEOTIDE SEQUENCE [LARGE SCALE GENOMIC DNA]</scope>
    <source>
        <strain evidence="2 3">CHN_HEN01</strain>
    </source>
</reference>
<dbReference type="InParanoid" id="A0A1D3DAX1"/>
<comment type="caution">
    <text evidence="2">The sequence shown here is derived from an EMBL/GenBank/DDBJ whole genome shotgun (WGS) entry which is preliminary data.</text>
</comment>
<evidence type="ECO:0000313" key="2">
    <source>
        <dbReference type="EMBL" id="OEH80607.1"/>
    </source>
</evidence>
<dbReference type="VEuPathDB" id="ToxoDB:cyc_08818"/>
<protein>
    <submittedName>
        <fullName evidence="2">Uncharacterized protein</fullName>
    </submittedName>
</protein>
<name>A0A1D3DAX1_9EIME</name>